<dbReference type="PRINTS" id="PR00261">
    <property type="entry name" value="LDLRECEPTOR"/>
</dbReference>
<dbReference type="InterPro" id="IPR014853">
    <property type="entry name" value="VWF/SSPO/ZAN-like_Cys-rich_dom"/>
</dbReference>
<dbReference type="FunFam" id="4.10.400.10:FF:000002">
    <property type="entry name" value="Low-density lipoprotein receptor-related protein 1"/>
    <property type="match status" value="1"/>
</dbReference>
<dbReference type="SUPFAM" id="SSF57424">
    <property type="entry name" value="LDL receptor-like module"/>
    <property type="match status" value="1"/>
</dbReference>
<dbReference type="InterPro" id="IPR000742">
    <property type="entry name" value="EGF"/>
</dbReference>
<evidence type="ECO:0000256" key="10">
    <source>
        <dbReference type="SAM" id="SignalP"/>
    </source>
</evidence>
<comment type="caution">
    <text evidence="9">Lacks conserved residue(s) required for the propagation of feature annotation.</text>
</comment>
<dbReference type="InterPro" id="IPR002919">
    <property type="entry name" value="TIL_dom"/>
</dbReference>
<dbReference type="Proteomes" id="UP000676336">
    <property type="component" value="Unassembled WGS sequence"/>
</dbReference>
<evidence type="ECO:0000256" key="4">
    <source>
        <dbReference type="ARBA" id="ARBA00022737"/>
    </source>
</evidence>
<dbReference type="InterPro" id="IPR002172">
    <property type="entry name" value="LDrepeatLR_classA_rpt"/>
</dbReference>
<dbReference type="CDD" id="cd19941">
    <property type="entry name" value="TIL"/>
    <property type="match status" value="4"/>
</dbReference>
<dbReference type="PANTHER" id="PTHR11339">
    <property type="entry name" value="EXTRACELLULAR MATRIX GLYCOPROTEIN RELATED"/>
    <property type="match status" value="1"/>
</dbReference>
<dbReference type="InterPro" id="IPR036084">
    <property type="entry name" value="Ser_inhib-like_sf"/>
</dbReference>
<dbReference type="InterPro" id="IPR023415">
    <property type="entry name" value="LDLR_class-A_CS"/>
</dbReference>
<dbReference type="EMBL" id="CAJOBI010001217">
    <property type="protein sequence ID" value="CAF3869700.1"/>
    <property type="molecule type" value="Genomic_DNA"/>
</dbReference>
<keyword evidence="5" id="KW-1133">Transmembrane helix</keyword>
<gene>
    <name evidence="12" type="ORF">SMN809_LOCUS5015</name>
</gene>
<dbReference type="SMART" id="SM00216">
    <property type="entry name" value="VWD"/>
    <property type="match status" value="2"/>
</dbReference>
<evidence type="ECO:0000256" key="5">
    <source>
        <dbReference type="ARBA" id="ARBA00022989"/>
    </source>
</evidence>
<reference evidence="12" key="1">
    <citation type="submission" date="2021-02" db="EMBL/GenBank/DDBJ databases">
        <authorList>
            <person name="Nowell W R."/>
        </authorList>
    </citation>
    <scope>NUCLEOTIDE SEQUENCE</scope>
</reference>
<evidence type="ECO:0000256" key="6">
    <source>
        <dbReference type="ARBA" id="ARBA00023136"/>
    </source>
</evidence>
<organism evidence="12 13">
    <name type="scientific">Rotaria magnacalcarata</name>
    <dbReference type="NCBI Taxonomy" id="392030"/>
    <lineage>
        <taxon>Eukaryota</taxon>
        <taxon>Metazoa</taxon>
        <taxon>Spiralia</taxon>
        <taxon>Gnathifera</taxon>
        <taxon>Rotifera</taxon>
        <taxon>Eurotatoria</taxon>
        <taxon>Bdelloidea</taxon>
        <taxon>Philodinida</taxon>
        <taxon>Philodinidae</taxon>
        <taxon>Rotaria</taxon>
    </lineage>
</organism>
<evidence type="ECO:0000256" key="7">
    <source>
        <dbReference type="ARBA" id="ARBA00023157"/>
    </source>
</evidence>
<dbReference type="Gene3D" id="2.60.120.260">
    <property type="entry name" value="Galactose-binding domain-like"/>
    <property type="match status" value="1"/>
</dbReference>
<dbReference type="Pfam" id="PF00094">
    <property type="entry name" value="VWD"/>
    <property type="match status" value="2"/>
</dbReference>
<comment type="subcellular location">
    <subcellularLocation>
        <location evidence="1">Membrane</location>
        <topology evidence="1">Single-pass membrane protein</topology>
    </subcellularLocation>
</comment>
<keyword evidence="2" id="KW-0812">Transmembrane</keyword>
<dbReference type="PROSITE" id="PS00022">
    <property type="entry name" value="EGF_1"/>
    <property type="match status" value="1"/>
</dbReference>
<evidence type="ECO:0000256" key="2">
    <source>
        <dbReference type="ARBA" id="ARBA00022692"/>
    </source>
</evidence>
<dbReference type="InterPro" id="IPR036055">
    <property type="entry name" value="LDL_receptor-like_sf"/>
</dbReference>
<dbReference type="Pfam" id="PF01826">
    <property type="entry name" value="TIL"/>
    <property type="match status" value="3"/>
</dbReference>
<evidence type="ECO:0000256" key="8">
    <source>
        <dbReference type="ARBA" id="ARBA00023180"/>
    </source>
</evidence>
<evidence type="ECO:0000256" key="1">
    <source>
        <dbReference type="ARBA" id="ARBA00004167"/>
    </source>
</evidence>
<dbReference type="SUPFAM" id="SSF49785">
    <property type="entry name" value="Galactose-binding domain-like"/>
    <property type="match status" value="1"/>
</dbReference>
<dbReference type="Gene3D" id="2.10.25.10">
    <property type="entry name" value="Laminin"/>
    <property type="match status" value="4"/>
</dbReference>
<keyword evidence="6" id="KW-0472">Membrane</keyword>
<keyword evidence="8" id="KW-0325">Glycoprotein</keyword>
<keyword evidence="3 10" id="KW-0732">Signal</keyword>
<feature type="domain" description="VWFD" evidence="11">
    <location>
        <begin position="220"/>
        <end position="387"/>
    </location>
</feature>
<dbReference type="GO" id="GO:0016020">
    <property type="term" value="C:membrane"/>
    <property type="evidence" value="ECO:0007669"/>
    <property type="project" value="UniProtKB-SubCell"/>
</dbReference>
<dbReference type="InterPro" id="IPR008979">
    <property type="entry name" value="Galactose-bd-like_sf"/>
</dbReference>
<evidence type="ECO:0000259" key="11">
    <source>
        <dbReference type="PROSITE" id="PS51233"/>
    </source>
</evidence>
<evidence type="ECO:0000313" key="12">
    <source>
        <dbReference type="EMBL" id="CAF3869700.1"/>
    </source>
</evidence>
<dbReference type="Pfam" id="PF00057">
    <property type="entry name" value="Ldl_recept_a"/>
    <property type="match status" value="1"/>
</dbReference>
<dbReference type="InterPro" id="IPR050780">
    <property type="entry name" value="Mucin_vWF_Thrombospondin_sf"/>
</dbReference>
<dbReference type="PROSITE" id="PS01209">
    <property type="entry name" value="LDLRA_1"/>
    <property type="match status" value="2"/>
</dbReference>
<evidence type="ECO:0000256" key="9">
    <source>
        <dbReference type="PROSITE-ProRule" id="PRU00124"/>
    </source>
</evidence>
<dbReference type="Pfam" id="PF08742">
    <property type="entry name" value="C8"/>
    <property type="match status" value="2"/>
</dbReference>
<feature type="domain" description="VWFD" evidence="11">
    <location>
        <begin position="755"/>
        <end position="925"/>
    </location>
</feature>
<feature type="chain" id="PRO_5035764931" description="VWFD domain-containing protein" evidence="10">
    <location>
        <begin position="22"/>
        <end position="1629"/>
    </location>
</feature>
<dbReference type="PROSITE" id="PS01186">
    <property type="entry name" value="EGF_2"/>
    <property type="match status" value="1"/>
</dbReference>
<protein>
    <recommendedName>
        <fullName evidence="11">VWFD domain-containing protein</fullName>
    </recommendedName>
</protein>
<sequence>MYSYLSLLSAIIVYASLTIHAVSTANSLQNICPTMVVETKNGTCPNGTSFNIITEYEKPEGEWRIDFTELRVQGLNTPDQVINYIAQRSASGSPCIYQRKVSKDICCKGWGGTSCNEPICTIACVNGQCTAPYTCSCTAGYAGEGCQYSLSDPRLVQCYRESLCLNTSMISSELMSISYCCGSKSGTATKTVGGTCSLCTDTVAETTNVTLPLQPTLNYATCVLWGRDHIRTFDGFIYDFQGACQYKLTSTNNWEIDIQTDNCDRWETCKKTLSITLGGFRVVAVGKSVTVNGVTLNSTQGFVNGPLTIERRTEDYTYLRYSDGVRCKWDNQLTAYVTVDQTYMKQVKGLCGTYTNNPSDDLELPDGSLSNSVTNFANGWRSDSGCPSSATPTDPCSTQALITAAEIACRPIRDPYDAFKVCNRIINDTYMFAACKRDYCASATYGSDAQQQALCAAFEAMARDCEDNYIHINWRLSNRCPKPCLNDKVYTECATSCPATCQNHREGFRDSLDCSKDCAPGCICPLNTVIDVGRNGSCVKADQCTCYYHGKYYLPRKAISIDCNECDCAPKCSQTCHQLTISGQTCSERECIAGCSCPSQTYLDVAVQSQPQCVPKSQCSCYDSESNTYIKAGGVAKRSCGDCTCNNGAWSCASQLCEKAIGCPANQIYVANASSCPKTCDNINTWKDCGITFEGCTCPAGQVLSQDLKTCVVTSTCPCRYAGHLYGSNEVIRRGCSQCRCAGASWSCVERRCDATCSGTGDPHYSTFDGLRYSYQGNCKYILTQTKDRAFRVITENVQCGTSGVTCAKNIVIKYNSITISLMRGREPLVNDVEIKDLTLGRRVFGDVTLMKSGLFVFVNSSNFMIRWDEKTRIYVTVHDNLKGQMAGLCGDFDGDSSDDLNTANGVPGTIGEMVDSWKVEQTCVTEPSPIMDSSAPCSNFEARREWAEKECYQVIDKSETNPFLPCIKKLDETVVRSYYIECLYDACHCDTGGDCECLCTSLSAFAEKCQSLDVPVKWRTQEKCALQCEYGKIYMPCGPICQPTCRDIYLAENYNCVDSGCQEGCFCPEGEVMDETGACVIPEECPCIDQNLAYPVGSKIIRNCDECECMNGTFHCEQLENCVPKCSQREFTCNATSTCIPLEWVCDKTPDCEDGSDEYQCMISTSGHTTPFCDTGLCLVLNVERCIPVDELCDGEKFCDDGTDEISILFPGFGNCIQTTVLPLNTTTGMVCTPPDQNICGLCLEPEKFCNGICDCKQDCLDEADCTPCTLKCKGSDACITPKQLCNRKCDCVETCSDEEDCIMPTPPPCTEFTCDVTIANPIGKCVNHTHVCDGYPDCVDKTDEGKDHCNYTTTKKISQATSEVSATTAVPEVCTNASNNYQAFPLNSPLILTVSSPQIPELTTIREISPQHPITVIGTKEVYTTIYFSSMYEVMEIDLIATSKLRYFAARTDDQKPSVNGVIQASSTDTNVHYVIHIVPPSTQFTKIVSLTIITTVTTNITSIQIKACTGPITTPFTTASVGPTETTPHRCEDEMGLRNGFIPTSDIYVSSNKEAGNTLDTIRLGNAKYWVAASGDLTPWIEIRFSSNNAKTLTGFQIRGEITEINVQYDTLTAKNINYTHNVCSF</sequence>
<feature type="disulfide bond" evidence="9">
    <location>
        <begin position="1147"/>
        <end position="1162"/>
    </location>
</feature>
<keyword evidence="7 9" id="KW-1015">Disulfide bond</keyword>
<dbReference type="Gene3D" id="4.10.400.10">
    <property type="entry name" value="Low-density Lipoprotein Receptor"/>
    <property type="match status" value="2"/>
</dbReference>
<accession>A0A8S2KWA1</accession>
<dbReference type="PROSITE" id="PS50068">
    <property type="entry name" value="LDLRA_2"/>
    <property type="match status" value="2"/>
</dbReference>
<name>A0A8S2KWA1_9BILA</name>
<dbReference type="SMART" id="SM00192">
    <property type="entry name" value="LDLa"/>
    <property type="match status" value="4"/>
</dbReference>
<proteinExistence type="predicted"/>
<dbReference type="SMART" id="SM00832">
    <property type="entry name" value="C8"/>
    <property type="match status" value="2"/>
</dbReference>
<dbReference type="CDD" id="cd00112">
    <property type="entry name" value="LDLa"/>
    <property type="match status" value="1"/>
</dbReference>
<evidence type="ECO:0000256" key="3">
    <source>
        <dbReference type="ARBA" id="ARBA00022729"/>
    </source>
</evidence>
<dbReference type="InterPro" id="IPR001846">
    <property type="entry name" value="VWF_type-D"/>
</dbReference>
<dbReference type="PROSITE" id="PS51233">
    <property type="entry name" value="VWFD"/>
    <property type="match status" value="2"/>
</dbReference>
<feature type="signal peptide" evidence="10">
    <location>
        <begin position="1"/>
        <end position="21"/>
    </location>
</feature>
<dbReference type="SUPFAM" id="SSF57567">
    <property type="entry name" value="Serine protease inhibitors"/>
    <property type="match status" value="3"/>
</dbReference>
<comment type="caution">
    <text evidence="12">The sequence shown here is derived from an EMBL/GenBank/DDBJ whole genome shotgun (WGS) entry which is preliminary data.</text>
</comment>
<dbReference type="PANTHER" id="PTHR11339:SF402">
    <property type="entry name" value="VWFD DOMAIN-CONTAINING PROTEIN"/>
    <property type="match status" value="1"/>
</dbReference>
<evidence type="ECO:0000313" key="13">
    <source>
        <dbReference type="Proteomes" id="UP000676336"/>
    </source>
</evidence>
<keyword evidence="4" id="KW-0677">Repeat</keyword>